<evidence type="ECO:0000313" key="1">
    <source>
        <dbReference type="EMBL" id="MYN39696.1"/>
    </source>
</evidence>
<dbReference type="Gene3D" id="1.10.10.410">
    <property type="match status" value="1"/>
</dbReference>
<dbReference type="PANTHER" id="PTHR28055">
    <property type="entry name" value="ALTERED INHERITANCE OF MITOCHONDRIA PROTEIN 41, MITOCHONDRIAL"/>
    <property type="match status" value="1"/>
</dbReference>
<accession>A0ABW9WFN3</accession>
<evidence type="ECO:0000313" key="2">
    <source>
        <dbReference type="Proteomes" id="UP000466332"/>
    </source>
</evidence>
<dbReference type="Pfam" id="PF09424">
    <property type="entry name" value="YqeY"/>
    <property type="match status" value="1"/>
</dbReference>
<dbReference type="InterPro" id="IPR003789">
    <property type="entry name" value="Asn/Gln_tRNA_amidoTrase-B-like"/>
</dbReference>
<keyword evidence="2" id="KW-1185">Reference proteome</keyword>
<dbReference type="EMBL" id="WWCS01000005">
    <property type="protein sequence ID" value="MYN39696.1"/>
    <property type="molecule type" value="Genomic_DNA"/>
</dbReference>
<organism evidence="1 2">
    <name type="scientific">Duganella margarita</name>
    <dbReference type="NCBI Taxonomy" id="2692170"/>
    <lineage>
        <taxon>Bacteria</taxon>
        <taxon>Pseudomonadati</taxon>
        <taxon>Pseudomonadota</taxon>
        <taxon>Betaproteobacteria</taxon>
        <taxon>Burkholderiales</taxon>
        <taxon>Oxalobacteraceae</taxon>
        <taxon>Telluria group</taxon>
        <taxon>Duganella</taxon>
    </lineage>
</organism>
<dbReference type="Proteomes" id="UP000466332">
    <property type="component" value="Unassembled WGS sequence"/>
</dbReference>
<dbReference type="SUPFAM" id="SSF89095">
    <property type="entry name" value="GatB/YqeY motif"/>
    <property type="match status" value="1"/>
</dbReference>
<dbReference type="InterPro" id="IPR023168">
    <property type="entry name" value="GatB_Yqey_C_2"/>
</dbReference>
<dbReference type="InterPro" id="IPR042184">
    <property type="entry name" value="YqeY/Aim41_N"/>
</dbReference>
<gene>
    <name evidence="1" type="ORF">GTP55_09955</name>
</gene>
<dbReference type="Gene3D" id="1.10.1510.10">
    <property type="entry name" value="Uncharacterised protein YqeY/AIM41 PF09424, N-terminal domain"/>
    <property type="match status" value="1"/>
</dbReference>
<dbReference type="InterPro" id="IPR019004">
    <property type="entry name" value="YqeY/Aim41"/>
</dbReference>
<sequence length="149" mass="15905">MGLKEQITEDMKNAMRAKDSGRLATIRLILADIKRKEVDEQIDVSDEQVVAIVEKMIKQRKDSITQFEAGNRPDLADIEKAELAVLVTYMPAGLSDEEIAAEVAAAVAASGAAGPQDMGKVMGIVKPKLAGRADMTVVSALVKKALTPA</sequence>
<protein>
    <submittedName>
        <fullName evidence="1">GatB/YqeY domain-containing protein</fullName>
    </submittedName>
</protein>
<name>A0ABW9WFN3_9BURK</name>
<reference evidence="1 2" key="1">
    <citation type="submission" date="2019-12" db="EMBL/GenBank/DDBJ databases">
        <title>Novel species isolated from a subtropical stream in China.</title>
        <authorList>
            <person name="Lu H."/>
        </authorList>
    </citation>
    <scope>NUCLEOTIDE SEQUENCE [LARGE SCALE GENOMIC DNA]</scope>
    <source>
        <strain evidence="1 2">FT109W</strain>
    </source>
</reference>
<proteinExistence type="predicted"/>
<comment type="caution">
    <text evidence="1">The sequence shown here is derived from an EMBL/GenBank/DDBJ whole genome shotgun (WGS) entry which is preliminary data.</text>
</comment>
<dbReference type="RefSeq" id="WP_161044773.1">
    <property type="nucleotide sequence ID" value="NZ_WWCS01000005.1"/>
</dbReference>
<dbReference type="PANTHER" id="PTHR28055:SF1">
    <property type="entry name" value="ALTERED INHERITANCE OF MITOCHONDRIA PROTEIN 41, MITOCHONDRIAL"/>
    <property type="match status" value="1"/>
</dbReference>